<organism evidence="3 4">
    <name type="scientific">Sphingomonas aurea</name>
    <dbReference type="NCBI Taxonomy" id="3063994"/>
    <lineage>
        <taxon>Bacteria</taxon>
        <taxon>Pseudomonadati</taxon>
        <taxon>Pseudomonadota</taxon>
        <taxon>Alphaproteobacteria</taxon>
        <taxon>Sphingomonadales</taxon>
        <taxon>Sphingomonadaceae</taxon>
        <taxon>Sphingomonas</taxon>
    </lineage>
</organism>
<dbReference type="InterPro" id="IPR027417">
    <property type="entry name" value="P-loop_NTPase"/>
</dbReference>
<dbReference type="Gene3D" id="3.40.50.300">
    <property type="entry name" value="P-loop containing nucleotide triphosphate hydrolases"/>
    <property type="match status" value="1"/>
</dbReference>
<dbReference type="Gene3D" id="3.30.420.240">
    <property type="match status" value="1"/>
</dbReference>
<name>A0ABT9ELE7_9SPHN</name>
<evidence type="ECO:0000259" key="2">
    <source>
        <dbReference type="Pfam" id="PF17289"/>
    </source>
</evidence>
<evidence type="ECO:0000313" key="3">
    <source>
        <dbReference type="EMBL" id="MDP1027795.1"/>
    </source>
</evidence>
<dbReference type="InterPro" id="IPR035421">
    <property type="entry name" value="Terminase_6C"/>
</dbReference>
<dbReference type="Proteomes" id="UP001230685">
    <property type="component" value="Unassembled WGS sequence"/>
</dbReference>
<evidence type="ECO:0000256" key="1">
    <source>
        <dbReference type="ARBA" id="ARBA00022612"/>
    </source>
</evidence>
<keyword evidence="4" id="KW-1185">Reference proteome</keyword>
<accession>A0ABT9ELE7</accession>
<dbReference type="Pfam" id="PF03237">
    <property type="entry name" value="Terminase_6N"/>
    <property type="match status" value="1"/>
</dbReference>
<comment type="caution">
    <text evidence="3">The sequence shown here is derived from an EMBL/GenBank/DDBJ whole genome shotgun (WGS) entry which is preliminary data.</text>
</comment>
<dbReference type="EMBL" id="JAUUDS010000005">
    <property type="protein sequence ID" value="MDP1027795.1"/>
    <property type="molecule type" value="Genomic_DNA"/>
</dbReference>
<keyword evidence="1" id="KW-1188">Viral release from host cell</keyword>
<proteinExistence type="predicted"/>
<dbReference type="RefSeq" id="WP_305173504.1">
    <property type="nucleotide sequence ID" value="NZ_JAUUDS010000005.1"/>
</dbReference>
<sequence length="451" mass="48383">MAEAEEEDAGADLAGLRDAVERLAMLAPADRRSVVERMPRGMARTLHDCWPLWAHPGQLPERTDWDLWLIRAGRGFGKTRAGSEWVQAYARANVTARIALVGGSIDDVRQVMVEGPSGLLATAWHGEAIVWRRDAGEVHFASGAKAFVYSASAPDKLRGPEHHAAWCDELAKWRWGDATWDNLMLGLRLGERPQVVVTTTPQPTVLMRRVMATPGAVETRGRTADNLHLSAGVRARYEAMYAGSRLGRQELDGELVEDLADALWTRALLERQRVAAAPALVRVVVGVDPPAGSARDDGGDACGIVCVALGEDGHGYVVEDASVSGQSPEGWARAVAACAERLGADRVVVEKNQGGDMVESVLRAVAPTLPIRLVHAVRAKGARAEPVAALYEAKRVFHVGNFAALEDELCGMTPAGYRGASRSPDRADALVWAVAALMLGRTVEVGVRAVG</sequence>
<gene>
    <name evidence="3" type="ORF">Q5H91_11265</name>
</gene>
<dbReference type="Pfam" id="PF17289">
    <property type="entry name" value="Terminase_6C"/>
    <property type="match status" value="1"/>
</dbReference>
<reference evidence="3 4" key="1">
    <citation type="submission" date="2023-07" db="EMBL/GenBank/DDBJ databases">
        <authorList>
            <person name="Kim M.K."/>
        </authorList>
    </citation>
    <scope>NUCLEOTIDE SEQUENCE [LARGE SCALE GENOMIC DNA]</scope>
    <source>
        <strain evidence="3 4">KR1UV-12</strain>
    </source>
</reference>
<evidence type="ECO:0000313" key="4">
    <source>
        <dbReference type="Proteomes" id="UP001230685"/>
    </source>
</evidence>
<feature type="domain" description="Terminase large subunit gp17-like C-terminal" evidence="2">
    <location>
        <begin position="285"/>
        <end position="435"/>
    </location>
</feature>
<protein>
    <submittedName>
        <fullName evidence="3">Terminase family protein</fullName>
    </submittedName>
</protein>